<feature type="binding site" evidence="10">
    <location>
        <position position="156"/>
    </location>
    <ligand>
        <name>iminosuccinate</name>
        <dbReference type="ChEBI" id="CHEBI:77875"/>
    </ligand>
</feature>
<feature type="binding site" evidence="10">
    <location>
        <begin position="226"/>
        <end position="228"/>
    </location>
    <ligand>
        <name>iminosuccinate</name>
        <dbReference type="ChEBI" id="CHEBI:77875"/>
    </ligand>
</feature>
<dbReference type="GO" id="GO:0051539">
    <property type="term" value="F:4 iron, 4 sulfur cluster binding"/>
    <property type="evidence" value="ECO:0007669"/>
    <property type="project" value="UniProtKB-KW"/>
</dbReference>
<dbReference type="InterPro" id="IPR036094">
    <property type="entry name" value="NadA_sf"/>
</dbReference>
<comment type="pathway">
    <text evidence="1 10">Cofactor biosynthesis; NAD(+) biosynthesis; quinolinate from iminoaspartate: step 1/1.</text>
</comment>
<organism evidence="11 12">
    <name type="scientific">Pantoea piersonii</name>
    <dbReference type="NCBI Taxonomy" id="2364647"/>
    <lineage>
        <taxon>Bacteria</taxon>
        <taxon>Pseudomonadati</taxon>
        <taxon>Pseudomonadota</taxon>
        <taxon>Gammaproteobacteria</taxon>
        <taxon>Enterobacterales</taxon>
        <taxon>Erwiniaceae</taxon>
        <taxon>Pantoea</taxon>
    </lineage>
</organism>
<evidence type="ECO:0000256" key="7">
    <source>
        <dbReference type="ARBA" id="ARBA00022723"/>
    </source>
</evidence>
<dbReference type="RefSeq" id="WP_120451502.1">
    <property type="nucleotide sequence ID" value="NZ_CP104758.1"/>
</dbReference>
<dbReference type="HAMAP" id="MF_00567">
    <property type="entry name" value="NadA_type1"/>
    <property type="match status" value="1"/>
</dbReference>
<sequence length="353" mass="38234">MSALFDTENAAWPFPAKPARLSADEKQFYLSKIKRLLKERNAVIVAHYYTDPEIQALAEETGGCVADSLEMARFGSTHPASTLLVAGVRFMGETAKILSPEKTVLMPTLQAECSLDLGCPIEEFTAFCDAHPDRTVVVYANTSAAVKARADWVVTSSIAVELIDHLDSLGEKIIWAPDRHLGRYVTQKTGADVLCWQGACIVHDEFKTQALLRMKALYPDAAVLVHPESPQAVVDLADAVGSTSQLIQAAQRLPHPQMIVATDRGIFYKMQQAVPEKTLLEAPTAGEGATCRSCAHCPWMAMNGLKAIAEGLEQGGAQHEIAVDAALREAALLPLNRMLSFAAELKLKVKGNA</sequence>
<comment type="function">
    <text evidence="10">Catalyzes the condensation of iminoaspartate with dihydroxyacetone phosphate to form quinolinate.</text>
</comment>
<dbReference type="NCBIfam" id="TIGR00550">
    <property type="entry name" value="nadA"/>
    <property type="match status" value="1"/>
</dbReference>
<dbReference type="PANTHER" id="PTHR30573">
    <property type="entry name" value="QUINOLINATE SYNTHETASE A"/>
    <property type="match status" value="1"/>
</dbReference>
<evidence type="ECO:0000256" key="5">
    <source>
        <dbReference type="ARBA" id="ARBA00022642"/>
    </source>
</evidence>
<dbReference type="EC" id="2.5.1.72" evidence="2 10"/>
<dbReference type="GO" id="GO:0008987">
    <property type="term" value="F:quinolinate synthetase A activity"/>
    <property type="evidence" value="ECO:0007669"/>
    <property type="project" value="UniProtKB-UniRule"/>
</dbReference>
<dbReference type="Pfam" id="PF02445">
    <property type="entry name" value="NadA"/>
    <property type="match status" value="1"/>
</dbReference>
<comment type="catalytic activity">
    <reaction evidence="10">
        <text>iminosuccinate + dihydroxyacetone phosphate = quinolinate + phosphate + 2 H2O + H(+)</text>
        <dbReference type="Rhea" id="RHEA:25888"/>
        <dbReference type="ChEBI" id="CHEBI:15377"/>
        <dbReference type="ChEBI" id="CHEBI:15378"/>
        <dbReference type="ChEBI" id="CHEBI:29959"/>
        <dbReference type="ChEBI" id="CHEBI:43474"/>
        <dbReference type="ChEBI" id="CHEBI:57642"/>
        <dbReference type="ChEBI" id="CHEBI:77875"/>
        <dbReference type="EC" id="2.5.1.72"/>
    </reaction>
</comment>
<dbReference type="AlphaFoldDB" id="A0AAJ5QI34"/>
<feature type="binding site" evidence="10">
    <location>
        <position position="200"/>
    </location>
    <ligand>
        <name>[4Fe-4S] cluster</name>
        <dbReference type="ChEBI" id="CHEBI:49883"/>
    </ligand>
</feature>
<dbReference type="Gene3D" id="3.40.50.10800">
    <property type="entry name" value="NadA-like"/>
    <property type="match status" value="3"/>
</dbReference>
<keyword evidence="7 10" id="KW-0479">Metal-binding</keyword>
<dbReference type="GO" id="GO:0034628">
    <property type="term" value="P:'de novo' NAD+ biosynthetic process from L-aspartate"/>
    <property type="evidence" value="ECO:0007669"/>
    <property type="project" value="TreeGrafter"/>
</dbReference>
<evidence type="ECO:0000256" key="1">
    <source>
        <dbReference type="ARBA" id="ARBA00005065"/>
    </source>
</evidence>
<dbReference type="KEGG" id="kpie:N5580_12355"/>
<feature type="binding site" evidence="10">
    <location>
        <position position="113"/>
    </location>
    <ligand>
        <name>[4Fe-4S] cluster</name>
        <dbReference type="ChEBI" id="CHEBI:49883"/>
    </ligand>
</feature>
<evidence type="ECO:0000256" key="3">
    <source>
        <dbReference type="ARBA" id="ARBA00022485"/>
    </source>
</evidence>
<keyword evidence="6 10" id="KW-0808">Transferase</keyword>
<evidence type="ECO:0000256" key="4">
    <source>
        <dbReference type="ARBA" id="ARBA00022490"/>
    </source>
</evidence>
<feature type="binding site" evidence="10">
    <location>
        <position position="297"/>
    </location>
    <ligand>
        <name>[4Fe-4S] cluster</name>
        <dbReference type="ChEBI" id="CHEBI:49883"/>
    </ligand>
</feature>
<evidence type="ECO:0000256" key="9">
    <source>
        <dbReference type="ARBA" id="ARBA00023014"/>
    </source>
</evidence>
<dbReference type="NCBIfam" id="NF006877">
    <property type="entry name" value="PRK09375.1-1"/>
    <property type="match status" value="1"/>
</dbReference>
<feature type="binding site" evidence="10">
    <location>
        <position position="68"/>
    </location>
    <ligand>
        <name>iminosuccinate</name>
        <dbReference type="ChEBI" id="CHEBI:77875"/>
    </ligand>
</feature>
<dbReference type="InterPro" id="IPR003473">
    <property type="entry name" value="NadA"/>
</dbReference>
<feature type="binding site" evidence="10">
    <location>
        <position position="243"/>
    </location>
    <ligand>
        <name>iminosuccinate</name>
        <dbReference type="ChEBI" id="CHEBI:77875"/>
    </ligand>
</feature>
<comment type="subcellular location">
    <subcellularLocation>
        <location evidence="10">Cytoplasm</location>
    </subcellularLocation>
</comment>
<keyword evidence="3 10" id="KW-0004">4Fe-4S</keyword>
<name>A0AAJ5QI34_9GAMM</name>
<dbReference type="GO" id="GO:0005829">
    <property type="term" value="C:cytosol"/>
    <property type="evidence" value="ECO:0007669"/>
    <property type="project" value="TreeGrafter"/>
</dbReference>
<protein>
    <recommendedName>
        <fullName evidence="2 10">Quinolinate synthase</fullName>
        <ecNumber evidence="2 10">2.5.1.72</ecNumber>
    </recommendedName>
</protein>
<dbReference type="FunFam" id="3.40.50.10800:FF:000003">
    <property type="entry name" value="Quinolinate synthase A"/>
    <property type="match status" value="1"/>
</dbReference>
<keyword evidence="9 10" id="KW-0411">Iron-sulfur</keyword>
<dbReference type="PANTHER" id="PTHR30573:SF0">
    <property type="entry name" value="QUINOLINATE SYNTHASE, CHLOROPLASTIC"/>
    <property type="match status" value="1"/>
</dbReference>
<evidence type="ECO:0000256" key="8">
    <source>
        <dbReference type="ARBA" id="ARBA00023004"/>
    </source>
</evidence>
<dbReference type="SUPFAM" id="SSF142754">
    <property type="entry name" value="NadA-like"/>
    <property type="match status" value="1"/>
</dbReference>
<evidence type="ECO:0000256" key="6">
    <source>
        <dbReference type="ARBA" id="ARBA00022679"/>
    </source>
</evidence>
<keyword evidence="12" id="KW-1185">Reference proteome</keyword>
<evidence type="ECO:0000313" key="12">
    <source>
        <dbReference type="Proteomes" id="UP001211544"/>
    </source>
</evidence>
<comment type="cofactor">
    <cofactor evidence="10">
        <name>[4Fe-4S] cluster</name>
        <dbReference type="ChEBI" id="CHEBI:49883"/>
    </cofactor>
    <text evidence="10">Binds 1 [4Fe-4S] cluster per subunit.</text>
</comment>
<keyword evidence="8 10" id="KW-0408">Iron</keyword>
<dbReference type="Proteomes" id="UP001211544">
    <property type="component" value="Chromosome"/>
</dbReference>
<keyword evidence="4 10" id="KW-0963">Cytoplasm</keyword>
<gene>
    <name evidence="10 11" type="primary">nadA</name>
    <name evidence="11" type="ORF">N5580_12355</name>
</gene>
<accession>A0AAJ5QI34</accession>
<dbReference type="InterPro" id="IPR023513">
    <property type="entry name" value="Quinolinate_synth_A_type1"/>
</dbReference>
<dbReference type="GO" id="GO:0046872">
    <property type="term" value="F:metal ion binding"/>
    <property type="evidence" value="ECO:0007669"/>
    <property type="project" value="UniProtKB-KW"/>
</dbReference>
<feature type="binding site" evidence="10">
    <location>
        <begin position="139"/>
        <end position="141"/>
    </location>
    <ligand>
        <name>iminosuccinate</name>
        <dbReference type="ChEBI" id="CHEBI:77875"/>
    </ligand>
</feature>
<evidence type="ECO:0000313" key="11">
    <source>
        <dbReference type="EMBL" id="WBG89893.1"/>
    </source>
</evidence>
<dbReference type="EMBL" id="CP104758">
    <property type="protein sequence ID" value="WBG89893.1"/>
    <property type="molecule type" value="Genomic_DNA"/>
</dbReference>
<comment type="similarity">
    <text evidence="10">Belongs to the quinolinate synthase family. Type 1 subfamily.</text>
</comment>
<evidence type="ECO:0000256" key="2">
    <source>
        <dbReference type="ARBA" id="ARBA00012669"/>
    </source>
</evidence>
<keyword evidence="5 10" id="KW-0662">Pyridine nucleotide biosynthesis</keyword>
<dbReference type="NCBIfam" id="NF006878">
    <property type="entry name" value="PRK09375.1-2"/>
    <property type="match status" value="1"/>
</dbReference>
<reference evidence="11 12" key="1">
    <citation type="journal article" date="2022" name="J Glob Antimicrob Resist">
        <title>First complete genome of a multidrug resistant strain of the novel human pathogen Kalamiella piersonii (GABEKP28) identified in human saliva.</title>
        <authorList>
            <person name="McDonagh F."/>
            <person name="Singh N.K."/>
            <person name="Venkateswaran K."/>
            <person name="Lonappan A.M."/>
            <person name="Hallahan B."/>
            <person name="Tuohy A."/>
            <person name="Burke L."/>
            <person name="Kovarova A."/>
            <person name="Miliotis G."/>
        </authorList>
    </citation>
    <scope>NUCLEOTIDE SEQUENCE [LARGE SCALE GENOMIC DNA]</scope>
    <source>
        <strain evidence="11 12">GABEKP28</strain>
    </source>
</reference>
<proteinExistence type="inferred from homology"/>
<evidence type="ECO:0000256" key="10">
    <source>
        <dbReference type="HAMAP-Rule" id="MF_00567"/>
    </source>
</evidence>
<dbReference type="GeneID" id="78232200"/>
<feature type="binding site" evidence="10">
    <location>
        <position position="47"/>
    </location>
    <ligand>
        <name>iminosuccinate</name>
        <dbReference type="ChEBI" id="CHEBI:77875"/>
    </ligand>
</feature>